<evidence type="ECO:0000313" key="2">
    <source>
        <dbReference type="Proteomes" id="UP000789702"/>
    </source>
</evidence>
<reference evidence="1" key="1">
    <citation type="submission" date="2021-06" db="EMBL/GenBank/DDBJ databases">
        <authorList>
            <person name="Kallberg Y."/>
            <person name="Tangrot J."/>
            <person name="Rosling A."/>
        </authorList>
    </citation>
    <scope>NUCLEOTIDE SEQUENCE</scope>
    <source>
        <strain evidence="1">IL203A</strain>
    </source>
</reference>
<organism evidence="1 2">
    <name type="scientific">Dentiscutata heterogama</name>
    <dbReference type="NCBI Taxonomy" id="1316150"/>
    <lineage>
        <taxon>Eukaryota</taxon>
        <taxon>Fungi</taxon>
        <taxon>Fungi incertae sedis</taxon>
        <taxon>Mucoromycota</taxon>
        <taxon>Glomeromycotina</taxon>
        <taxon>Glomeromycetes</taxon>
        <taxon>Diversisporales</taxon>
        <taxon>Gigasporaceae</taxon>
        <taxon>Dentiscutata</taxon>
    </lineage>
</organism>
<name>A0ACA9KQQ9_9GLOM</name>
<accession>A0ACA9KQQ9</accession>
<proteinExistence type="predicted"/>
<sequence length="205" mass="23847">MSLEEKSGEIQLSFNASPEMGSKSLYENSLNDEFFSHSFPYSLTLEIEELISPPKNSRKAKNFRKNPSSASPPRPQNAFLLFRRDFHAKLRQKEIKMSNGEVSRLASEEWNKLPKEVLRFFETLEKLAKDRHSEVYPDYKYSPKKGCRKKSLHRINNNVTTEETFRIDNIDGGINFREPNAPEISTDAKYSDTIFDFSEYICFDP</sequence>
<dbReference type="Proteomes" id="UP000789702">
    <property type="component" value="Unassembled WGS sequence"/>
</dbReference>
<comment type="caution">
    <text evidence="1">The sequence shown here is derived from an EMBL/GenBank/DDBJ whole genome shotgun (WGS) entry which is preliminary data.</text>
</comment>
<gene>
    <name evidence="1" type="ORF">DHETER_LOCUS2423</name>
</gene>
<evidence type="ECO:0000313" key="1">
    <source>
        <dbReference type="EMBL" id="CAG8487926.1"/>
    </source>
</evidence>
<dbReference type="EMBL" id="CAJVPU010001771">
    <property type="protein sequence ID" value="CAG8487926.1"/>
    <property type="molecule type" value="Genomic_DNA"/>
</dbReference>
<protein>
    <submittedName>
        <fullName evidence="1">14364_t:CDS:1</fullName>
    </submittedName>
</protein>
<keyword evidence="2" id="KW-1185">Reference proteome</keyword>